<evidence type="ECO:0000256" key="1">
    <source>
        <dbReference type="ARBA" id="ARBA00004701"/>
    </source>
</evidence>
<dbReference type="AlphaFoldDB" id="X0U258"/>
<dbReference type="GO" id="GO:0051287">
    <property type="term" value="F:NAD binding"/>
    <property type="evidence" value="ECO:0007669"/>
    <property type="project" value="InterPro"/>
</dbReference>
<protein>
    <recommendedName>
        <fullName evidence="3">UDP-glucose 6-dehydrogenase</fullName>
        <ecNumber evidence="3">1.1.1.22</ecNumber>
    </recommendedName>
</protein>
<dbReference type="GO" id="GO:0000271">
    <property type="term" value="P:polysaccharide biosynthetic process"/>
    <property type="evidence" value="ECO:0007669"/>
    <property type="project" value="InterPro"/>
</dbReference>
<comment type="similarity">
    <text evidence="2">Belongs to the UDP-glucose/GDP-mannose dehydrogenase family.</text>
</comment>
<dbReference type="SUPFAM" id="SSF52413">
    <property type="entry name" value="UDP-glucose/GDP-mannose dehydrogenase C-terminal domain"/>
    <property type="match status" value="1"/>
</dbReference>
<gene>
    <name evidence="8" type="ORF">S01H1_14237</name>
</gene>
<feature type="domain" description="UDP-glucose/GDP-mannose dehydrogenase C-terminal" evidence="7">
    <location>
        <begin position="271"/>
        <end position="371"/>
    </location>
</feature>
<dbReference type="PANTHER" id="PTHR43750:SF3">
    <property type="entry name" value="UDP-GLUCOSE 6-DEHYDROGENASE TUAD"/>
    <property type="match status" value="1"/>
</dbReference>
<dbReference type="NCBIfam" id="TIGR03026">
    <property type="entry name" value="NDP-sugDHase"/>
    <property type="match status" value="1"/>
</dbReference>
<dbReference type="Gene3D" id="3.40.50.720">
    <property type="entry name" value="NAD(P)-binding Rossmann-like Domain"/>
    <property type="match status" value="2"/>
</dbReference>
<dbReference type="Pfam" id="PF00984">
    <property type="entry name" value="UDPG_MGDP_dh"/>
    <property type="match status" value="1"/>
</dbReference>
<dbReference type="InterPro" id="IPR014026">
    <property type="entry name" value="UDP-Glc/GDP-Man_DH_dimer"/>
</dbReference>
<dbReference type="EC" id="1.1.1.22" evidence="3"/>
<keyword evidence="4" id="KW-0560">Oxidoreductase</keyword>
<dbReference type="Gene3D" id="1.20.5.100">
    <property type="entry name" value="Cytochrome c1, transmembrane anchor, C-terminal"/>
    <property type="match status" value="1"/>
</dbReference>
<evidence type="ECO:0000256" key="4">
    <source>
        <dbReference type="ARBA" id="ARBA00023002"/>
    </source>
</evidence>
<dbReference type="PANTHER" id="PTHR43750">
    <property type="entry name" value="UDP-GLUCOSE 6-DEHYDROGENASE TUAD"/>
    <property type="match status" value="1"/>
</dbReference>
<evidence type="ECO:0000313" key="8">
    <source>
        <dbReference type="EMBL" id="GAF82540.1"/>
    </source>
</evidence>
<feature type="non-terminal residue" evidence="8">
    <location>
        <position position="1"/>
    </location>
</feature>
<dbReference type="Pfam" id="PF03720">
    <property type="entry name" value="UDPG_MGDP_dh_C"/>
    <property type="match status" value="1"/>
</dbReference>
<comment type="caution">
    <text evidence="8">The sequence shown here is derived from an EMBL/GenBank/DDBJ whole genome shotgun (WGS) entry which is preliminary data.</text>
</comment>
<dbReference type="InterPro" id="IPR028357">
    <property type="entry name" value="UDPglc_DH_bac"/>
</dbReference>
<evidence type="ECO:0000256" key="6">
    <source>
        <dbReference type="ARBA" id="ARBA00047473"/>
    </source>
</evidence>
<dbReference type="SUPFAM" id="SSF51735">
    <property type="entry name" value="NAD(P)-binding Rossmann-fold domains"/>
    <property type="match status" value="1"/>
</dbReference>
<dbReference type="InterPro" id="IPR001732">
    <property type="entry name" value="UDP-Glc/GDP-Man_DH_N"/>
</dbReference>
<dbReference type="GO" id="GO:0006065">
    <property type="term" value="P:UDP-glucuronate biosynthetic process"/>
    <property type="evidence" value="ECO:0007669"/>
    <property type="project" value="UniProtKB-UniPathway"/>
</dbReference>
<evidence type="ECO:0000256" key="5">
    <source>
        <dbReference type="ARBA" id="ARBA00023027"/>
    </source>
</evidence>
<proteinExistence type="inferred from homology"/>
<dbReference type="SUPFAM" id="SSF48179">
    <property type="entry name" value="6-phosphogluconate dehydrogenase C-terminal domain-like"/>
    <property type="match status" value="1"/>
</dbReference>
<comment type="catalytic activity">
    <reaction evidence="6">
        <text>UDP-alpha-D-glucose + 2 NAD(+) + H2O = UDP-alpha-D-glucuronate + 2 NADH + 3 H(+)</text>
        <dbReference type="Rhea" id="RHEA:23596"/>
        <dbReference type="ChEBI" id="CHEBI:15377"/>
        <dbReference type="ChEBI" id="CHEBI:15378"/>
        <dbReference type="ChEBI" id="CHEBI:57540"/>
        <dbReference type="ChEBI" id="CHEBI:57945"/>
        <dbReference type="ChEBI" id="CHEBI:58052"/>
        <dbReference type="ChEBI" id="CHEBI:58885"/>
        <dbReference type="EC" id="1.1.1.22"/>
    </reaction>
</comment>
<evidence type="ECO:0000256" key="2">
    <source>
        <dbReference type="ARBA" id="ARBA00006601"/>
    </source>
</evidence>
<dbReference type="InterPro" id="IPR014027">
    <property type="entry name" value="UDP-Glc/GDP-Man_DH_C"/>
</dbReference>
<dbReference type="UniPathway" id="UPA00038">
    <property type="reaction ID" value="UER00491"/>
</dbReference>
<reference evidence="8" key="1">
    <citation type="journal article" date="2014" name="Front. Microbiol.">
        <title>High frequency of phylogenetically diverse reductive dehalogenase-homologous genes in deep subseafloor sedimentary metagenomes.</title>
        <authorList>
            <person name="Kawai M."/>
            <person name="Futagami T."/>
            <person name="Toyoda A."/>
            <person name="Takaki Y."/>
            <person name="Nishi S."/>
            <person name="Hori S."/>
            <person name="Arai W."/>
            <person name="Tsubouchi T."/>
            <person name="Morono Y."/>
            <person name="Uchiyama I."/>
            <person name="Ito T."/>
            <person name="Fujiyama A."/>
            <person name="Inagaki F."/>
            <person name="Takami H."/>
        </authorList>
    </citation>
    <scope>NUCLEOTIDE SEQUENCE</scope>
    <source>
        <strain evidence="8">Expedition CK06-06</strain>
    </source>
</reference>
<dbReference type="InterPro" id="IPR036291">
    <property type="entry name" value="NAD(P)-bd_dom_sf"/>
</dbReference>
<dbReference type="EMBL" id="BARS01007394">
    <property type="protein sequence ID" value="GAF82540.1"/>
    <property type="molecule type" value="Genomic_DNA"/>
</dbReference>
<dbReference type="InterPro" id="IPR036220">
    <property type="entry name" value="UDP-Glc/GDP-Man_DH_C_sf"/>
</dbReference>
<accession>X0U258</accession>
<keyword evidence="5" id="KW-0520">NAD</keyword>
<dbReference type="SMART" id="SM00984">
    <property type="entry name" value="UDPG_MGDP_dh_C"/>
    <property type="match status" value="1"/>
</dbReference>
<dbReference type="InterPro" id="IPR017476">
    <property type="entry name" value="UDP-Glc/GDP-Man"/>
</dbReference>
<dbReference type="Pfam" id="PF03721">
    <property type="entry name" value="UDPG_MGDP_dh_N"/>
    <property type="match status" value="1"/>
</dbReference>
<dbReference type="PIRSF" id="PIRSF500134">
    <property type="entry name" value="UDPglc_DH_bac"/>
    <property type="match status" value="1"/>
</dbReference>
<dbReference type="GO" id="GO:0003979">
    <property type="term" value="F:UDP-glucose 6-dehydrogenase activity"/>
    <property type="evidence" value="ECO:0007669"/>
    <property type="project" value="UniProtKB-EC"/>
</dbReference>
<dbReference type="PIRSF" id="PIRSF000124">
    <property type="entry name" value="UDPglc_GDPman_dh"/>
    <property type="match status" value="1"/>
</dbReference>
<organism evidence="8">
    <name type="scientific">marine sediment metagenome</name>
    <dbReference type="NCBI Taxonomy" id="412755"/>
    <lineage>
        <taxon>unclassified sequences</taxon>
        <taxon>metagenomes</taxon>
        <taxon>ecological metagenomes</taxon>
    </lineage>
</organism>
<name>X0U258_9ZZZZ</name>
<comment type="pathway">
    <text evidence="1">Nucleotide-sugar biosynthesis; UDP-alpha-D-glucuronate biosynthesis; UDP-alpha-D-glucuronate from UDP-alpha-D-glucose: step 1/1.</text>
</comment>
<evidence type="ECO:0000259" key="7">
    <source>
        <dbReference type="SMART" id="SM00984"/>
    </source>
</evidence>
<sequence>EPYMSDYLKAVVEQEKLRATTNLNDGIMNSEITFISVPTPQTDDGSPDLSYIEKAAKDIGSVLMGKKYHVIVVKSTVVPGTMENIVIPELEKSSGKKAGRDFGVCVNPEFLREGKALEDFLKPDRIIIGSSDRKAGDVVEKLYGNFNSPVLQTDLKTAEMIKYASNALLAAKISFSNDIGNVCKQLGIDVYDVMNGVGMDSRISPKFLQAGAGFGGSCFPKDVAAIVAKGKRIGQKPELLEAVLNVNKNQRQRVVDLLDKRAGGLNGKRVAVLGLAFKPDSDDTRGSPAIDVIAMLKDRGASVSAYDPKAIDNMRRIHSDIDYCESAVECLKRVDACIILTGWEEFKGLSDKDFDLMRNRIIIEGRKVLNPENVKGFEGLCWPGNMKSDKDK</sequence>
<dbReference type="InterPro" id="IPR008927">
    <property type="entry name" value="6-PGluconate_DH-like_C_sf"/>
</dbReference>
<evidence type="ECO:0000256" key="3">
    <source>
        <dbReference type="ARBA" id="ARBA00012954"/>
    </source>
</evidence>